<comment type="subcellular location">
    <subcellularLocation>
        <location evidence="3">Cytoplasm</location>
    </subcellularLocation>
</comment>
<dbReference type="Gene3D" id="1.10.1410.10">
    <property type="match status" value="1"/>
</dbReference>
<evidence type="ECO:0000256" key="7">
    <source>
        <dbReference type="ARBA" id="ARBA00022679"/>
    </source>
</evidence>
<feature type="domain" description="PAP-associated" evidence="11">
    <location>
        <begin position="884"/>
        <end position="934"/>
    </location>
</feature>
<evidence type="ECO:0000256" key="3">
    <source>
        <dbReference type="ARBA" id="ARBA00004496"/>
    </source>
</evidence>
<dbReference type="Pfam" id="PF22600">
    <property type="entry name" value="MTPAP-like_central"/>
    <property type="match status" value="1"/>
</dbReference>
<evidence type="ECO:0000313" key="14">
    <source>
        <dbReference type="Proteomes" id="UP000193689"/>
    </source>
</evidence>
<dbReference type="SUPFAM" id="SSF81301">
    <property type="entry name" value="Nucleotidyltransferase"/>
    <property type="match status" value="1"/>
</dbReference>
<evidence type="ECO:0000256" key="4">
    <source>
        <dbReference type="ARBA" id="ARBA00008593"/>
    </source>
</evidence>
<evidence type="ECO:0000256" key="9">
    <source>
        <dbReference type="ARBA" id="ARBA00022842"/>
    </source>
</evidence>
<dbReference type="Proteomes" id="UP000193689">
    <property type="component" value="Unassembled WGS sequence"/>
</dbReference>
<dbReference type="Pfam" id="PF03828">
    <property type="entry name" value="PAP_assoc"/>
    <property type="match status" value="1"/>
</dbReference>
<comment type="cofactor">
    <cofactor evidence="1">
        <name>Mn(2+)</name>
        <dbReference type="ChEBI" id="CHEBI:29035"/>
    </cofactor>
</comment>
<dbReference type="GO" id="GO:1990817">
    <property type="term" value="F:poly(A) RNA polymerase activity"/>
    <property type="evidence" value="ECO:0007669"/>
    <property type="project" value="UniProtKB-EC"/>
</dbReference>
<dbReference type="GO" id="GO:0046872">
    <property type="term" value="F:metal ion binding"/>
    <property type="evidence" value="ECO:0007669"/>
    <property type="project" value="UniProtKB-KW"/>
</dbReference>
<keyword evidence="7" id="KW-0808">Transferase</keyword>
<evidence type="ECO:0000259" key="11">
    <source>
        <dbReference type="Pfam" id="PF03828"/>
    </source>
</evidence>
<keyword evidence="9" id="KW-0460">Magnesium</keyword>
<keyword evidence="6" id="KW-0963">Cytoplasm</keyword>
<dbReference type="STRING" id="1141098.A0A1Y2E2G1"/>
<evidence type="ECO:0000256" key="8">
    <source>
        <dbReference type="ARBA" id="ARBA00022723"/>
    </source>
</evidence>
<feature type="region of interest" description="Disordered" evidence="10">
    <location>
        <begin position="935"/>
        <end position="966"/>
    </location>
</feature>
<dbReference type="InParanoid" id="A0A1Y2E2G1"/>
<dbReference type="InterPro" id="IPR043519">
    <property type="entry name" value="NT_sf"/>
</dbReference>
<dbReference type="GO" id="GO:0050265">
    <property type="term" value="F:RNA uridylyltransferase activity"/>
    <property type="evidence" value="ECO:0007669"/>
    <property type="project" value="TreeGrafter"/>
</dbReference>
<dbReference type="EMBL" id="MCFJ01000006">
    <property type="protein sequence ID" value="ORY65506.1"/>
    <property type="molecule type" value="Genomic_DNA"/>
</dbReference>
<evidence type="ECO:0000256" key="2">
    <source>
        <dbReference type="ARBA" id="ARBA00001946"/>
    </source>
</evidence>
<dbReference type="GO" id="GO:0031123">
    <property type="term" value="P:RNA 3'-end processing"/>
    <property type="evidence" value="ECO:0007669"/>
    <property type="project" value="TreeGrafter"/>
</dbReference>
<feature type="compositionally biased region" description="Polar residues" evidence="10">
    <location>
        <begin position="27"/>
        <end position="38"/>
    </location>
</feature>
<gene>
    <name evidence="13" type="ORF">BCR38DRAFT_457642</name>
</gene>
<feature type="domain" description="Poly(A) RNA polymerase mitochondrial-like central palm" evidence="12">
    <location>
        <begin position="236"/>
        <end position="360"/>
    </location>
</feature>
<evidence type="ECO:0000256" key="6">
    <source>
        <dbReference type="ARBA" id="ARBA00022490"/>
    </source>
</evidence>
<dbReference type="PANTHER" id="PTHR12271:SF40">
    <property type="entry name" value="POLY(A) RNA POLYMERASE GLD2"/>
    <property type="match status" value="1"/>
</dbReference>
<sequence length="1085" mass="121353">MHGAQDRGRPLEDRLRNIILGNVENVVPSSHADNTQASHLRDAQPLTATDGSSEFGTGAIPPPPPTPPQQPVPGTKGAKKRLNQAQRREMSAQLTIPIEPRAAEPGNSFHSPQGFQQQRHGPGYHQKSARAPSAGFRGGFQGHMSATPSVHGHAMPHQQHQHQRGFGYPSQSSPTQSHHPDWRRSQPLQGEPPSRGINVLSGEAFASRPPRNTQGGLYNPGGYRHLLEQLCSVVVRSAEIGHDEIAEKENFRVHIEEICRRVVAHQEIEINGFQSFPSQSVQLKCFGSLSSGFATKAADMDLGLLSPSSAIPPDASESPVPRLIEKALLDAGFGARLLTRTRVPILKLCEKPTRKLYMDLLEERLKWEKGLDNDDQDGLDNDAGMDENEDQDTIDATVLTAQILSTDQQPKESGIPSDAPLAQTRGHRPALLKQTRGQSLASYYGLAKRTLRRMNGCDITHSNAADFTDADFMALDDLSSAFIDGLQDEGLRNRIRAFHSYSAGKQQPNFRSLHGVYMMAEGERLVMIWEAREVFERDSRLEHTHTKPIHRWRELHGQRMFGIDPLAFNKDLKIAADRLHQIPAIQLMQLQQDAYESPAEYYARITKIIAVLSETALLPTGPGKASPVVRCYLAGIRNDGIRDGVEEFTQSTGCQDLRVIARRHKGLHLAVEYEQAIEKDLYRPEDIPVIREYVALLRHKFIQAAPPHQPDYGLPIPATFAPLFDKIRQLPDPSQTVPVQRKDRYHDKLEFPKAGVGVQCDINFSAHLGFQNSLLLRCYSYTDSRVRPLVLFVKHWAKVRGINTPYRGTLSSYGYVLMVLHYLVNVAQPFVCPNLQELAPDPGPTGTEIEGITTCRGRNVRFWRDEQEIQRLAGEGVLNQNRESIGYLLRGFFEYYANSNMMSTIQKTGFDWGRDILSLRTRGGLLSKREKGWTGAKTVLQSHTDPPPTPTGTEMQGHLRSPNPAVLDSMTMPDAQADPPLSPDRIAAGIPTIQTSKAKEFKEVRNRYLFAIEDPFELEHNVARTVTHNGIVSIRDEFRRAWRIIRSTGKTAVQENLLEDVNVHSEIIDQNRFVDLLTDIHGLHP</sequence>
<keyword evidence="8" id="KW-0479">Metal-binding</keyword>
<organism evidence="13 14">
    <name type="scientific">Pseudomassariella vexata</name>
    <dbReference type="NCBI Taxonomy" id="1141098"/>
    <lineage>
        <taxon>Eukaryota</taxon>
        <taxon>Fungi</taxon>
        <taxon>Dikarya</taxon>
        <taxon>Ascomycota</taxon>
        <taxon>Pezizomycotina</taxon>
        <taxon>Sordariomycetes</taxon>
        <taxon>Xylariomycetidae</taxon>
        <taxon>Amphisphaeriales</taxon>
        <taxon>Pseudomassariaceae</taxon>
        <taxon>Pseudomassariella</taxon>
    </lineage>
</organism>
<reference evidence="13 14" key="1">
    <citation type="submission" date="2016-07" db="EMBL/GenBank/DDBJ databases">
        <title>Pervasive Adenine N6-methylation of Active Genes in Fungi.</title>
        <authorList>
            <consortium name="DOE Joint Genome Institute"/>
            <person name="Mondo S.J."/>
            <person name="Dannebaum R.O."/>
            <person name="Kuo R.C."/>
            <person name="Labutti K."/>
            <person name="Haridas S."/>
            <person name="Kuo A."/>
            <person name="Salamov A."/>
            <person name="Ahrendt S.R."/>
            <person name="Lipzen A."/>
            <person name="Sullivan W."/>
            <person name="Andreopoulos W.B."/>
            <person name="Clum A."/>
            <person name="Lindquist E."/>
            <person name="Daum C."/>
            <person name="Ramamoorthy G.K."/>
            <person name="Gryganskyi A."/>
            <person name="Culley D."/>
            <person name="Magnuson J.K."/>
            <person name="James T.Y."/>
            <person name="O'Malley M.A."/>
            <person name="Stajich J.E."/>
            <person name="Spatafora J.W."/>
            <person name="Visel A."/>
            <person name="Grigoriev I.V."/>
        </authorList>
    </citation>
    <scope>NUCLEOTIDE SEQUENCE [LARGE SCALE GENOMIC DNA]</scope>
    <source>
        <strain evidence="13 14">CBS 129021</strain>
    </source>
</reference>
<dbReference type="GO" id="GO:0010605">
    <property type="term" value="P:negative regulation of macromolecule metabolic process"/>
    <property type="evidence" value="ECO:0007669"/>
    <property type="project" value="UniProtKB-ARBA"/>
</dbReference>
<dbReference type="GO" id="GO:0005737">
    <property type="term" value="C:cytoplasm"/>
    <property type="evidence" value="ECO:0007669"/>
    <property type="project" value="UniProtKB-SubCell"/>
</dbReference>
<dbReference type="PANTHER" id="PTHR12271">
    <property type="entry name" value="POLY A POLYMERASE CID PAP -RELATED"/>
    <property type="match status" value="1"/>
</dbReference>
<dbReference type="InterPro" id="IPR054708">
    <property type="entry name" value="MTPAP-like_central"/>
</dbReference>
<comment type="cofactor">
    <cofactor evidence="2">
        <name>Mg(2+)</name>
        <dbReference type="ChEBI" id="CHEBI:18420"/>
    </cofactor>
</comment>
<dbReference type="AlphaFoldDB" id="A0A1Y2E2G1"/>
<evidence type="ECO:0000313" key="13">
    <source>
        <dbReference type="EMBL" id="ORY65506.1"/>
    </source>
</evidence>
<feature type="compositionally biased region" description="Polar residues" evidence="10">
    <location>
        <begin position="108"/>
        <end position="119"/>
    </location>
</feature>
<evidence type="ECO:0000259" key="12">
    <source>
        <dbReference type="Pfam" id="PF22600"/>
    </source>
</evidence>
<comment type="similarity">
    <text evidence="4">Belongs to the DNA polymerase type-B-like family.</text>
</comment>
<dbReference type="OrthoDB" id="407432at2759"/>
<dbReference type="EC" id="2.7.7.19" evidence="5"/>
<dbReference type="GeneID" id="63778274"/>
<protein>
    <recommendedName>
        <fullName evidence="5">polynucleotide adenylyltransferase</fullName>
        <ecNumber evidence="5">2.7.7.19</ecNumber>
    </recommendedName>
</protein>
<dbReference type="Gene3D" id="3.30.460.10">
    <property type="entry name" value="Beta Polymerase, domain 2"/>
    <property type="match status" value="1"/>
</dbReference>
<dbReference type="SUPFAM" id="SSF81631">
    <property type="entry name" value="PAP/OAS1 substrate-binding domain"/>
    <property type="match status" value="1"/>
</dbReference>
<evidence type="ECO:0000256" key="10">
    <source>
        <dbReference type="SAM" id="MobiDB-lite"/>
    </source>
</evidence>
<proteinExistence type="inferred from homology"/>
<dbReference type="InterPro" id="IPR002058">
    <property type="entry name" value="PAP_assoc"/>
</dbReference>
<feature type="compositionally biased region" description="Polar residues" evidence="10">
    <location>
        <begin position="46"/>
        <end position="55"/>
    </location>
</feature>
<feature type="region of interest" description="Disordered" evidence="10">
    <location>
        <begin position="102"/>
        <end position="217"/>
    </location>
</feature>
<accession>A0A1Y2E2G1</accession>
<evidence type="ECO:0000256" key="5">
    <source>
        <dbReference type="ARBA" id="ARBA00012388"/>
    </source>
</evidence>
<name>A0A1Y2E2G1_9PEZI</name>
<keyword evidence="14" id="KW-1185">Reference proteome</keyword>
<evidence type="ECO:0000256" key="1">
    <source>
        <dbReference type="ARBA" id="ARBA00001936"/>
    </source>
</evidence>
<dbReference type="RefSeq" id="XP_040716658.1">
    <property type="nucleotide sequence ID" value="XM_040862062.1"/>
</dbReference>
<comment type="caution">
    <text evidence="13">The sequence shown here is derived from an EMBL/GenBank/DDBJ whole genome shotgun (WGS) entry which is preliminary data.</text>
</comment>
<feature type="compositionally biased region" description="Pro residues" evidence="10">
    <location>
        <begin position="60"/>
        <end position="71"/>
    </location>
</feature>
<feature type="region of interest" description="Disordered" evidence="10">
    <location>
        <begin position="22"/>
        <end position="89"/>
    </location>
</feature>